<keyword evidence="1" id="KW-0472">Membrane</keyword>
<dbReference type="Proteomes" id="UP000683507">
    <property type="component" value="Chromosome"/>
</dbReference>
<dbReference type="KEGG" id="ptan:CRYO30217_00941"/>
<feature type="transmembrane region" description="Helical" evidence="1">
    <location>
        <begin position="75"/>
        <end position="94"/>
    </location>
</feature>
<sequence length="383" mass="44952">MISYLVATFQKQNVFNKLVLWLNLFVILLLLISYTAPFINPKTSVFFAYMGLLYPVFAGVNLLFSVYWVLWKKHLFIYSLAAIMLGLLSFSRFFQMTFYQPASEHTNKIEVMSFNVRLFDLYNWTGNLESKENIQKFIKQENVDVICFQEYYRGVKVHFSVREFMEQEVGYTYCYEHITTSAKEKDGVGNNLFGSAIFSKYPFIDSGYVEFENDENNHVSWIDIVKGEDTLRIVNAHIGSMRLQNADYQLIGGNDNKKWAREKQFPQDIFTRMTRGFYRREEQLVTFKKFLSTSPYRVVVCVDLNDTPNSYAYNEMVEKLKDAFMISGWGLGSTYVGENIFNRIMPVNRIDYIFHSEGIDSRNFTTHKEKLSDHKAISCEVWF</sequence>
<feature type="domain" description="Endonuclease/exonuclease/phosphatase" evidence="2">
    <location>
        <begin position="112"/>
        <end position="374"/>
    </location>
</feature>
<dbReference type="CDD" id="cd09084">
    <property type="entry name" value="EEP-2"/>
    <property type="match status" value="1"/>
</dbReference>
<dbReference type="Pfam" id="PF03372">
    <property type="entry name" value="Exo_endo_phos"/>
    <property type="match status" value="1"/>
</dbReference>
<dbReference type="SUPFAM" id="SSF56219">
    <property type="entry name" value="DNase I-like"/>
    <property type="match status" value="1"/>
</dbReference>
<accession>A0A916JL54</accession>
<keyword evidence="1" id="KW-1133">Transmembrane helix</keyword>
<dbReference type="Gene3D" id="3.60.10.10">
    <property type="entry name" value="Endonuclease/exonuclease/phosphatase"/>
    <property type="match status" value="1"/>
</dbReference>
<evidence type="ECO:0000313" key="4">
    <source>
        <dbReference type="Proteomes" id="UP000683507"/>
    </source>
</evidence>
<dbReference type="InterPro" id="IPR005135">
    <property type="entry name" value="Endo/exonuclease/phosphatase"/>
</dbReference>
<reference evidence="3" key="1">
    <citation type="submission" date="2021-04" db="EMBL/GenBank/DDBJ databases">
        <authorList>
            <person name="Rodrigo-Torres L."/>
            <person name="Arahal R. D."/>
            <person name="Lucena T."/>
        </authorList>
    </citation>
    <scope>NUCLEOTIDE SEQUENCE</scope>
    <source>
        <strain evidence="3">AS29M-1</strain>
    </source>
</reference>
<dbReference type="InterPro" id="IPR036691">
    <property type="entry name" value="Endo/exonu/phosph_ase_sf"/>
</dbReference>
<dbReference type="RefSeq" id="WP_258541162.1">
    <property type="nucleotide sequence ID" value="NZ_OU015584.1"/>
</dbReference>
<keyword evidence="1" id="KW-0812">Transmembrane</keyword>
<dbReference type="PANTHER" id="PTHR14859:SF15">
    <property type="entry name" value="ENDONUCLEASE_EXONUCLEASE_PHOSPHATASE DOMAIN-CONTAINING PROTEIN"/>
    <property type="match status" value="1"/>
</dbReference>
<feature type="transmembrane region" description="Helical" evidence="1">
    <location>
        <begin position="20"/>
        <end position="39"/>
    </location>
</feature>
<evidence type="ECO:0000313" key="3">
    <source>
        <dbReference type="EMBL" id="CAG5079423.1"/>
    </source>
</evidence>
<gene>
    <name evidence="3" type="ORF">CRYO30217_00941</name>
</gene>
<name>A0A916JL54_9FLAO</name>
<keyword evidence="4" id="KW-1185">Reference proteome</keyword>
<dbReference type="GO" id="GO:0016020">
    <property type="term" value="C:membrane"/>
    <property type="evidence" value="ECO:0007669"/>
    <property type="project" value="GOC"/>
</dbReference>
<evidence type="ECO:0000256" key="1">
    <source>
        <dbReference type="SAM" id="Phobius"/>
    </source>
</evidence>
<dbReference type="AlphaFoldDB" id="A0A916JL54"/>
<evidence type="ECO:0000259" key="2">
    <source>
        <dbReference type="Pfam" id="PF03372"/>
    </source>
</evidence>
<feature type="transmembrane region" description="Helical" evidence="1">
    <location>
        <begin position="46"/>
        <end position="69"/>
    </location>
</feature>
<proteinExistence type="predicted"/>
<dbReference type="GO" id="GO:0003824">
    <property type="term" value="F:catalytic activity"/>
    <property type="evidence" value="ECO:0007669"/>
    <property type="project" value="InterPro"/>
</dbReference>
<dbReference type="GO" id="GO:0006506">
    <property type="term" value="P:GPI anchor biosynthetic process"/>
    <property type="evidence" value="ECO:0007669"/>
    <property type="project" value="TreeGrafter"/>
</dbReference>
<dbReference type="PANTHER" id="PTHR14859">
    <property type="entry name" value="CALCOFLUOR WHITE HYPERSENSITIVE PROTEIN PRECURSOR"/>
    <property type="match status" value="1"/>
</dbReference>
<protein>
    <recommendedName>
        <fullName evidence="2">Endonuclease/exonuclease/phosphatase domain-containing protein</fullName>
    </recommendedName>
</protein>
<dbReference type="InterPro" id="IPR051916">
    <property type="entry name" value="GPI-anchor_lipid_remodeler"/>
</dbReference>
<dbReference type="EMBL" id="OU015584">
    <property type="protein sequence ID" value="CAG5079423.1"/>
    <property type="molecule type" value="Genomic_DNA"/>
</dbReference>
<organism evidence="3 4">
    <name type="scientific">Parvicella tangerina</name>
    <dbReference type="NCBI Taxonomy" id="2829795"/>
    <lineage>
        <taxon>Bacteria</taxon>
        <taxon>Pseudomonadati</taxon>
        <taxon>Bacteroidota</taxon>
        <taxon>Flavobacteriia</taxon>
        <taxon>Flavobacteriales</taxon>
        <taxon>Parvicellaceae</taxon>
        <taxon>Parvicella</taxon>
    </lineage>
</organism>